<dbReference type="InterPro" id="IPR001930">
    <property type="entry name" value="Peptidase_M1"/>
</dbReference>
<protein>
    <recommendedName>
        <fullName evidence="13">Aminopeptidase</fullName>
        <ecNumber evidence="13">3.4.11.-</ecNumber>
    </recommendedName>
</protein>
<feature type="signal peptide" evidence="14">
    <location>
        <begin position="1"/>
        <end position="23"/>
    </location>
</feature>
<evidence type="ECO:0000313" key="18">
    <source>
        <dbReference type="EMBL" id="MXO65840.1"/>
    </source>
</evidence>
<dbReference type="Gene3D" id="2.60.40.1730">
    <property type="entry name" value="tricorn interacting facor f3 domain"/>
    <property type="match status" value="1"/>
</dbReference>
<feature type="domain" description="ERAP1-like C-terminal" evidence="16">
    <location>
        <begin position="561"/>
        <end position="855"/>
    </location>
</feature>
<gene>
    <name evidence="18" type="ORF">GRI91_08740</name>
</gene>
<dbReference type="InterPro" id="IPR050344">
    <property type="entry name" value="Peptidase_M1_aminopeptidases"/>
</dbReference>
<dbReference type="CDD" id="cd09601">
    <property type="entry name" value="M1_APN-Q_like"/>
    <property type="match status" value="1"/>
</dbReference>
<dbReference type="SUPFAM" id="SSF55486">
    <property type="entry name" value="Metalloproteases ('zincins'), catalytic domain"/>
    <property type="match status" value="1"/>
</dbReference>
<evidence type="ECO:0000256" key="9">
    <source>
        <dbReference type="PIRSR" id="PIRSR634016-1"/>
    </source>
</evidence>
<dbReference type="SUPFAM" id="SSF63737">
    <property type="entry name" value="Leukotriene A4 hydrolase N-terminal domain"/>
    <property type="match status" value="1"/>
</dbReference>
<dbReference type="GO" id="GO:0008270">
    <property type="term" value="F:zinc ion binding"/>
    <property type="evidence" value="ECO:0007669"/>
    <property type="project" value="UniProtKB-UniRule"/>
</dbReference>
<proteinExistence type="inferred from homology"/>
<keyword evidence="4 13" id="KW-0645">Protease</keyword>
<dbReference type="RefSeq" id="WP_160736259.1">
    <property type="nucleotide sequence ID" value="NZ_WTYT01000003.1"/>
</dbReference>
<evidence type="ECO:0000256" key="8">
    <source>
        <dbReference type="ARBA" id="ARBA00023049"/>
    </source>
</evidence>
<dbReference type="Pfam" id="PF01433">
    <property type="entry name" value="Peptidase_M1"/>
    <property type="match status" value="1"/>
</dbReference>
<evidence type="ECO:0000256" key="7">
    <source>
        <dbReference type="ARBA" id="ARBA00022833"/>
    </source>
</evidence>
<keyword evidence="5 11" id="KW-0479">Metal-binding</keyword>
<reference evidence="18 19" key="1">
    <citation type="submission" date="2019-12" db="EMBL/GenBank/DDBJ databases">
        <title>Genomic-based taxomic classification of the family Erythrobacteraceae.</title>
        <authorList>
            <person name="Xu L."/>
        </authorList>
    </citation>
    <scope>NUCLEOTIDE SEQUENCE [LARGE SCALE GENOMIC DNA]</scope>
    <source>
        <strain evidence="18 19">LMG 29518</strain>
    </source>
</reference>
<keyword evidence="6 13" id="KW-0378">Hydrolase</keyword>
<dbReference type="GO" id="GO:0005737">
    <property type="term" value="C:cytoplasm"/>
    <property type="evidence" value="ECO:0007669"/>
    <property type="project" value="TreeGrafter"/>
</dbReference>
<comment type="caution">
    <text evidence="18">The sequence shown here is derived from an EMBL/GenBank/DDBJ whole genome shotgun (WGS) entry which is preliminary data.</text>
</comment>
<dbReference type="Gene3D" id="1.25.50.20">
    <property type="match status" value="1"/>
</dbReference>
<comment type="similarity">
    <text evidence="2 13">Belongs to the peptidase M1 family.</text>
</comment>
<dbReference type="GO" id="GO:0016020">
    <property type="term" value="C:membrane"/>
    <property type="evidence" value="ECO:0007669"/>
    <property type="project" value="TreeGrafter"/>
</dbReference>
<feature type="binding site" evidence="10">
    <location>
        <begin position="305"/>
        <end position="309"/>
    </location>
    <ligand>
        <name>substrate</name>
    </ligand>
</feature>
<dbReference type="Pfam" id="PF11838">
    <property type="entry name" value="ERAP1_C"/>
    <property type="match status" value="1"/>
</dbReference>
<keyword evidence="7 11" id="KW-0862">Zinc</keyword>
<dbReference type="Gene3D" id="1.10.390.10">
    <property type="entry name" value="Neutral Protease Domain 2"/>
    <property type="match status" value="1"/>
</dbReference>
<evidence type="ECO:0000256" key="5">
    <source>
        <dbReference type="ARBA" id="ARBA00022723"/>
    </source>
</evidence>
<feature type="binding site" evidence="11">
    <location>
        <position position="364"/>
    </location>
    <ligand>
        <name>Zn(2+)</name>
        <dbReference type="ChEBI" id="CHEBI:29105"/>
        <note>catalytic</note>
    </ligand>
</feature>
<feature type="site" description="Transition state stabilizer" evidence="12">
    <location>
        <position position="426"/>
    </location>
</feature>
<evidence type="ECO:0000256" key="11">
    <source>
        <dbReference type="PIRSR" id="PIRSR634016-3"/>
    </source>
</evidence>
<dbReference type="InterPro" id="IPR027268">
    <property type="entry name" value="Peptidase_M4/M1_CTD_sf"/>
</dbReference>
<evidence type="ECO:0000256" key="4">
    <source>
        <dbReference type="ARBA" id="ARBA00022670"/>
    </source>
</evidence>
<feature type="chain" id="PRO_5026259404" description="Aminopeptidase" evidence="14">
    <location>
        <begin position="24"/>
        <end position="886"/>
    </location>
</feature>
<comment type="cofactor">
    <cofactor evidence="11 13">
        <name>Zn(2+)</name>
        <dbReference type="ChEBI" id="CHEBI:29105"/>
    </cofactor>
    <text evidence="11 13">Binds 1 zinc ion per subunit.</text>
</comment>
<keyword evidence="8 13" id="KW-0482">Metalloprotease</keyword>
<dbReference type="PANTHER" id="PTHR11533:SF174">
    <property type="entry name" value="PUROMYCIN-SENSITIVE AMINOPEPTIDASE-RELATED"/>
    <property type="match status" value="1"/>
</dbReference>
<feature type="domain" description="Aminopeptidase N-like N-terminal" evidence="17">
    <location>
        <begin position="49"/>
        <end position="232"/>
    </location>
</feature>
<dbReference type="OrthoDB" id="100605at2"/>
<dbReference type="PANTHER" id="PTHR11533">
    <property type="entry name" value="PROTEASE M1 ZINC METALLOPROTEASE"/>
    <property type="match status" value="1"/>
</dbReference>
<dbReference type="PROSITE" id="PS51257">
    <property type="entry name" value="PROKAR_LIPOPROTEIN"/>
    <property type="match status" value="1"/>
</dbReference>
<feature type="domain" description="Peptidase M1 membrane alanine aminopeptidase" evidence="15">
    <location>
        <begin position="267"/>
        <end position="484"/>
    </location>
</feature>
<dbReference type="Proteomes" id="UP000438476">
    <property type="component" value="Unassembled WGS sequence"/>
</dbReference>
<feature type="binding site" evidence="10">
    <location>
        <position position="824"/>
    </location>
    <ligand>
        <name>substrate</name>
    </ligand>
</feature>
<evidence type="ECO:0000259" key="16">
    <source>
        <dbReference type="Pfam" id="PF11838"/>
    </source>
</evidence>
<evidence type="ECO:0000256" key="14">
    <source>
        <dbReference type="SAM" id="SignalP"/>
    </source>
</evidence>
<evidence type="ECO:0000313" key="19">
    <source>
        <dbReference type="Proteomes" id="UP000438476"/>
    </source>
</evidence>
<keyword evidence="3 13" id="KW-0031">Aminopeptidase</keyword>
<dbReference type="Gene3D" id="2.60.40.1910">
    <property type="match status" value="1"/>
</dbReference>
<comment type="catalytic activity">
    <reaction evidence="1">
        <text>Release of an N-terminal amino acid, Xaa-|-Yaa- from a peptide, amide or arylamide. Xaa is preferably Ala, but may be most amino acids including Pro (slow action). When a terminal hydrophobic residue is followed by a prolyl residue, the two may be released as an intact Xaa-Pro dipeptide.</text>
        <dbReference type="EC" id="3.4.11.2"/>
    </reaction>
</comment>
<dbReference type="InterPro" id="IPR014782">
    <property type="entry name" value="Peptidase_M1_dom"/>
</dbReference>
<dbReference type="InterPro" id="IPR034016">
    <property type="entry name" value="M1_APN-typ"/>
</dbReference>
<organism evidence="18 19">
    <name type="scientific">Altericroceibacterium endophyticum</name>
    <dbReference type="NCBI Taxonomy" id="1808508"/>
    <lineage>
        <taxon>Bacteria</taxon>
        <taxon>Pseudomonadati</taxon>
        <taxon>Pseudomonadota</taxon>
        <taxon>Alphaproteobacteria</taxon>
        <taxon>Sphingomonadales</taxon>
        <taxon>Erythrobacteraceae</taxon>
        <taxon>Altericroceibacterium</taxon>
    </lineage>
</organism>
<evidence type="ECO:0000256" key="1">
    <source>
        <dbReference type="ARBA" id="ARBA00000098"/>
    </source>
</evidence>
<dbReference type="FunFam" id="1.10.390.10:FF:000006">
    <property type="entry name" value="Puromycin-sensitive aminopeptidase"/>
    <property type="match status" value="1"/>
</dbReference>
<dbReference type="EMBL" id="WTYT01000003">
    <property type="protein sequence ID" value="MXO65840.1"/>
    <property type="molecule type" value="Genomic_DNA"/>
</dbReference>
<dbReference type="EC" id="3.4.11.-" evidence="13"/>
<dbReference type="GO" id="GO:0042277">
    <property type="term" value="F:peptide binding"/>
    <property type="evidence" value="ECO:0007669"/>
    <property type="project" value="TreeGrafter"/>
</dbReference>
<evidence type="ECO:0000256" key="12">
    <source>
        <dbReference type="PIRSR" id="PIRSR634016-4"/>
    </source>
</evidence>
<dbReference type="PRINTS" id="PR00756">
    <property type="entry name" value="ALADIPTASE"/>
</dbReference>
<evidence type="ECO:0000256" key="13">
    <source>
        <dbReference type="RuleBase" id="RU364040"/>
    </source>
</evidence>
<dbReference type="GO" id="GO:0006508">
    <property type="term" value="P:proteolysis"/>
    <property type="evidence" value="ECO:0007669"/>
    <property type="project" value="UniProtKB-KW"/>
</dbReference>
<feature type="active site" description="Proton acceptor" evidence="9">
    <location>
        <position position="342"/>
    </location>
</feature>
<dbReference type="InterPro" id="IPR024571">
    <property type="entry name" value="ERAP1-like_C_dom"/>
</dbReference>
<dbReference type="Pfam" id="PF17900">
    <property type="entry name" value="Peptidase_M1_N"/>
    <property type="match status" value="1"/>
</dbReference>
<evidence type="ECO:0000256" key="10">
    <source>
        <dbReference type="PIRSR" id="PIRSR634016-2"/>
    </source>
</evidence>
<evidence type="ECO:0000256" key="2">
    <source>
        <dbReference type="ARBA" id="ARBA00010136"/>
    </source>
</evidence>
<evidence type="ECO:0000259" key="17">
    <source>
        <dbReference type="Pfam" id="PF17900"/>
    </source>
</evidence>
<dbReference type="GO" id="GO:0005615">
    <property type="term" value="C:extracellular space"/>
    <property type="evidence" value="ECO:0007669"/>
    <property type="project" value="TreeGrafter"/>
</dbReference>
<dbReference type="InterPro" id="IPR042097">
    <property type="entry name" value="Aminopeptidase_N-like_N_sf"/>
</dbReference>
<feature type="binding site" evidence="10">
    <location>
        <position position="169"/>
    </location>
    <ligand>
        <name>substrate</name>
    </ligand>
</feature>
<name>A0A6I4T7L0_9SPHN</name>
<dbReference type="GO" id="GO:0016285">
    <property type="term" value="F:alanyl aminopeptidase activity"/>
    <property type="evidence" value="ECO:0007669"/>
    <property type="project" value="UniProtKB-EC"/>
</dbReference>
<dbReference type="InterPro" id="IPR045357">
    <property type="entry name" value="Aminopeptidase_N-like_N"/>
</dbReference>
<sequence length="886" mass="96045">MRIIFPSLAAMLLAGCASIPANDAGQTPQLSGAPVPASIPSDLPRIARPSHYSITITPDAANLTFSGVSSVDLEVYEAADALVLSAADLDITKASLIAADGSVMEMQAALDPEKQTVSFANGETIEPGKYRLDTAYTGTINTQANGLFALDYPDKVTGEDRRGLFTQFEAPDARRFAPMFDEPIYKATFDLSAIVPADQMAVSNMPVASEKELGNGFKQVTFGTSPKMSSYLLFFGLGDFERMAKATPSGTEVGIVAPTGSGEESRYALDTLAPLVGYYNDYFGVDYPLPKLDNIAGPGQSQFFGAMENWGAVFTFERILLNDPAITSPAVRQQIYVTQAHEVAHQWFGDLVTMAWWDDLWLNEGFASWMETKATDHFNPEWQALLGRVNGREYAMGLDSFETTHPVVQKIRTVEETNQAFDAITYQKGEAVIAMLEAYAGEDIWRTGLQDYMQANKYGNTQSKDLWQAVEKAGAPGLTTIADQFTRQPGVPLVMVEGQCVNGSTKLALTQSEFSQDRREEAAANPQSWNVPLLISVGDNAPTRHILKGSTSLTLPGCGTVIVNAGQLGYFRTLYADDMRADLTKTLPDIAPIDQMGLVYDNIALAEAGYQPLGSALDMLSAVPQNADPVVARSAVGIWSDLAGYLEGEPEEAQFNALIAQKWLPRLQQLGFEPRKGEKLIDANLRSALLGTLGTLGNPEVVNAIRSRFAELKDNPQALDGPLKTTLLAVAARNASAEEWTMLANLAAKSNSAVERSTYYRLLGASKDKAIAQQALDLALTDKPGKTVSASIITSVAQNYPELAFDFIRANQDRVDELVDNAGRSRFITRVVSSSDEPTMLTKLEAYRSTLDADEAKPVDKAIAALRQRIAAAPKMRAGIKAWLAR</sequence>
<keyword evidence="19" id="KW-1185">Reference proteome</keyword>
<dbReference type="AlphaFoldDB" id="A0A6I4T7L0"/>
<dbReference type="GO" id="GO:0043171">
    <property type="term" value="P:peptide catabolic process"/>
    <property type="evidence" value="ECO:0007669"/>
    <property type="project" value="TreeGrafter"/>
</dbReference>
<evidence type="ECO:0000259" key="15">
    <source>
        <dbReference type="Pfam" id="PF01433"/>
    </source>
</evidence>
<dbReference type="GO" id="GO:0070006">
    <property type="term" value="F:metalloaminopeptidase activity"/>
    <property type="evidence" value="ECO:0007669"/>
    <property type="project" value="TreeGrafter"/>
</dbReference>
<feature type="binding site" evidence="11">
    <location>
        <position position="341"/>
    </location>
    <ligand>
        <name>Zn(2+)</name>
        <dbReference type="ChEBI" id="CHEBI:29105"/>
        <note>catalytic</note>
    </ligand>
</feature>
<evidence type="ECO:0000256" key="6">
    <source>
        <dbReference type="ARBA" id="ARBA00022801"/>
    </source>
</evidence>
<feature type="binding site" evidence="11">
    <location>
        <position position="345"/>
    </location>
    <ligand>
        <name>Zn(2+)</name>
        <dbReference type="ChEBI" id="CHEBI:29105"/>
        <note>catalytic</note>
    </ligand>
</feature>
<keyword evidence="14" id="KW-0732">Signal</keyword>
<accession>A0A6I4T7L0</accession>
<evidence type="ECO:0000256" key="3">
    <source>
        <dbReference type="ARBA" id="ARBA00022438"/>
    </source>
</evidence>